<name>A0A858MRM0_9CAUD</name>
<accession>A0A858MRM0</accession>
<keyword evidence="2" id="KW-1185">Reference proteome</keyword>
<reference evidence="1 2" key="1">
    <citation type="submission" date="2020-03" db="EMBL/GenBank/DDBJ databases">
        <authorList>
            <person name="Holtappels D."/>
            <person name="Bomans J.P.J."/>
            <person name="Lavigne R."/>
            <person name="Wagemans J."/>
        </authorList>
    </citation>
    <scope>NUCLEOTIDE SEQUENCE [LARGE SCALE GENOMIC DNA]</scope>
    <source>
        <strain evidence="1 2">OLIVR1</strain>
    </source>
</reference>
<dbReference type="EMBL" id="MT234338">
    <property type="protein sequence ID" value="QIW87203.1"/>
    <property type="molecule type" value="Genomic_DNA"/>
</dbReference>
<proteinExistence type="predicted"/>
<evidence type="ECO:0000313" key="2">
    <source>
        <dbReference type="Proteomes" id="UP000671973"/>
    </source>
</evidence>
<evidence type="ECO:0000313" key="1">
    <source>
        <dbReference type="EMBL" id="QIW87203.1"/>
    </source>
</evidence>
<gene>
    <name evidence="1" type="ORF">Ab1vBOLIVR1_gp08</name>
</gene>
<organism evidence="1 2">
    <name type="scientific">Agrobacterium phage OLIVR1</name>
    <dbReference type="NCBI Taxonomy" id="2723769"/>
    <lineage>
        <taxon>Viruses</taxon>
        <taxon>Duplodnaviria</taxon>
        <taxon>Heunggongvirae</taxon>
        <taxon>Uroviricota</taxon>
        <taxon>Caudoviricetes</taxon>
        <taxon>Schitoviridae</taxon>
        <taxon>Oliverunavirus</taxon>
        <taxon>Oliverunavirus OLIVR1</taxon>
    </lineage>
</organism>
<protein>
    <submittedName>
        <fullName evidence="1">Putative transcription factor</fullName>
    </submittedName>
</protein>
<dbReference type="Proteomes" id="UP000671973">
    <property type="component" value="Segment"/>
</dbReference>
<sequence>MIVIRIELHSAVTQKVTELGRMHIANDGSSLDPTIGHYDGKVLRKPDFVRETRTAHVHGHKRQALTIWHLLGKMLKEMGYV</sequence>